<dbReference type="GO" id="GO:0032259">
    <property type="term" value="P:methylation"/>
    <property type="evidence" value="ECO:0007669"/>
    <property type="project" value="UniProtKB-KW"/>
</dbReference>
<evidence type="ECO:0000313" key="3">
    <source>
        <dbReference type="Proteomes" id="UP000324091"/>
    </source>
</evidence>
<dbReference type="GO" id="GO:0008168">
    <property type="term" value="F:methyltransferase activity"/>
    <property type="evidence" value="ECO:0007669"/>
    <property type="project" value="UniProtKB-KW"/>
</dbReference>
<feature type="region of interest" description="Disordered" evidence="1">
    <location>
        <begin position="1"/>
        <end position="64"/>
    </location>
</feature>
<dbReference type="InterPro" id="IPR029063">
    <property type="entry name" value="SAM-dependent_MTases_sf"/>
</dbReference>
<protein>
    <submittedName>
        <fullName evidence="2">Calmodulin-lysine N-methyltransferase</fullName>
    </submittedName>
</protein>
<reference evidence="2 3" key="1">
    <citation type="submission" date="2019-04" db="EMBL/GenBank/DDBJ databases">
        <title>Chromosome genome assembly for Takifugu flavidus.</title>
        <authorList>
            <person name="Xiao S."/>
        </authorList>
    </citation>
    <scope>NUCLEOTIDE SEQUENCE [LARGE SCALE GENOMIC DNA]</scope>
    <source>
        <strain evidence="2">HTHZ2018</strain>
        <tissue evidence="2">Muscle</tissue>
    </source>
</reference>
<comment type="caution">
    <text evidence="2">The sequence shown here is derived from an EMBL/GenBank/DDBJ whole genome shotgun (WGS) entry which is preliminary data.</text>
</comment>
<keyword evidence="2" id="KW-0489">Methyltransferase</keyword>
<proteinExistence type="predicted"/>
<dbReference type="Proteomes" id="UP000324091">
    <property type="component" value="Chromosome 11"/>
</dbReference>
<organism evidence="2 3">
    <name type="scientific">Takifugu flavidus</name>
    <name type="common">sansaifugu</name>
    <dbReference type="NCBI Taxonomy" id="433684"/>
    <lineage>
        <taxon>Eukaryota</taxon>
        <taxon>Metazoa</taxon>
        <taxon>Chordata</taxon>
        <taxon>Craniata</taxon>
        <taxon>Vertebrata</taxon>
        <taxon>Euteleostomi</taxon>
        <taxon>Actinopterygii</taxon>
        <taxon>Neopterygii</taxon>
        <taxon>Teleostei</taxon>
        <taxon>Neoteleostei</taxon>
        <taxon>Acanthomorphata</taxon>
        <taxon>Eupercaria</taxon>
        <taxon>Tetraodontiformes</taxon>
        <taxon>Tetradontoidea</taxon>
        <taxon>Tetraodontidae</taxon>
        <taxon>Takifugu</taxon>
    </lineage>
</organism>
<keyword evidence="2" id="KW-0808">Transferase</keyword>
<sequence length="113" mass="12013">MERDSPAAGAAEKTEPASSSRKNATEEAGEINSHMSRDATCATAEVAKARKNPKTQNSGDTTDDQWVEYSSVYSAECSCLLRDNLGPLRVNEVLNSFDNTGNVSGVVLGQMGN</sequence>
<dbReference type="AlphaFoldDB" id="A0A5C6PI25"/>
<dbReference type="Gene3D" id="3.40.50.150">
    <property type="entry name" value="Vaccinia Virus protein VP39"/>
    <property type="match status" value="1"/>
</dbReference>
<accession>A0A5C6PI25</accession>
<keyword evidence="3" id="KW-1185">Reference proteome</keyword>
<evidence type="ECO:0000256" key="1">
    <source>
        <dbReference type="SAM" id="MobiDB-lite"/>
    </source>
</evidence>
<evidence type="ECO:0000313" key="2">
    <source>
        <dbReference type="EMBL" id="TWW78338.1"/>
    </source>
</evidence>
<dbReference type="EMBL" id="RHFK02000003">
    <property type="protein sequence ID" value="TWW78338.1"/>
    <property type="molecule type" value="Genomic_DNA"/>
</dbReference>
<gene>
    <name evidence="2" type="ORF">D4764_11G0004590</name>
</gene>
<name>A0A5C6PI25_9TELE</name>